<feature type="active site" description="Nucleophile" evidence="8">
    <location>
        <position position="36"/>
    </location>
</feature>
<dbReference type="OrthoDB" id="9790390at2"/>
<evidence type="ECO:0000313" key="12">
    <source>
        <dbReference type="Proteomes" id="UP000027059"/>
    </source>
</evidence>
<protein>
    <recommendedName>
        <fullName evidence="6 7">Thioredoxin</fullName>
    </recommendedName>
</protein>
<evidence type="ECO:0000313" key="11">
    <source>
        <dbReference type="EMBL" id="AIA30371.1"/>
    </source>
</evidence>
<gene>
    <name evidence="11" type="ORF">Y981_05085</name>
</gene>
<dbReference type="InterPro" id="IPR005746">
    <property type="entry name" value="Thioredoxin"/>
</dbReference>
<keyword evidence="12" id="KW-1185">Reference proteome</keyword>
<keyword evidence="4 9" id="KW-1015">Disulfide bond</keyword>
<sequence length="110" mass="12185">MAGNVVEVNAPEWDKSVLGAGGLVMVDFWAPWCGPCRTVAPIVEELSEEYKGKVSFMKLNTDDNQEIAVKYQVMGIPTLMFFKDGKIVDKIVGAQSKKNFKDKIDSLLKS</sequence>
<dbReference type="RefSeq" id="WP_014960847.1">
    <property type="nucleotide sequence ID" value="NZ_CP007243.1"/>
</dbReference>
<dbReference type="PROSITE" id="PS00194">
    <property type="entry name" value="THIOREDOXIN_1"/>
    <property type="match status" value="1"/>
</dbReference>
<evidence type="ECO:0000256" key="8">
    <source>
        <dbReference type="PIRSR" id="PIRSR000077-1"/>
    </source>
</evidence>
<evidence type="ECO:0000256" key="6">
    <source>
        <dbReference type="NCBIfam" id="TIGR01068"/>
    </source>
</evidence>
<reference evidence="12" key="1">
    <citation type="submission" date="2014-02" db="EMBL/GenBank/DDBJ databases">
        <title>Complete genome sequence and comparative genomic analysis of the nitrogen-fixing bacterium Leptospirillum ferriphilum YSK.</title>
        <authorList>
            <person name="Guo X."/>
            <person name="Yin H."/>
            <person name="Liang Y."/>
            <person name="Hu Q."/>
            <person name="Ma L."/>
            <person name="Xiao Y."/>
            <person name="Zhang X."/>
            <person name="Qiu G."/>
            <person name="Liu X."/>
        </authorList>
    </citation>
    <scope>NUCLEOTIDE SEQUENCE [LARGE SCALE GENOMIC DNA]</scope>
    <source>
        <strain evidence="12">YSK</strain>
    </source>
</reference>
<dbReference type="GO" id="GO:0005829">
    <property type="term" value="C:cytosol"/>
    <property type="evidence" value="ECO:0007669"/>
    <property type="project" value="TreeGrafter"/>
</dbReference>
<dbReference type="Gene3D" id="3.40.30.10">
    <property type="entry name" value="Glutaredoxin"/>
    <property type="match status" value="1"/>
</dbReference>
<dbReference type="InterPro" id="IPR017937">
    <property type="entry name" value="Thioredoxin_CS"/>
</dbReference>
<dbReference type="SUPFAM" id="SSF52833">
    <property type="entry name" value="Thioredoxin-like"/>
    <property type="match status" value="1"/>
</dbReference>
<evidence type="ECO:0000256" key="4">
    <source>
        <dbReference type="ARBA" id="ARBA00023157"/>
    </source>
</evidence>
<keyword evidence="5 9" id="KW-0676">Redox-active center</keyword>
<accession>A0A059XYK4</accession>
<dbReference type="PROSITE" id="PS51352">
    <property type="entry name" value="THIOREDOXIN_2"/>
    <property type="match status" value="1"/>
</dbReference>
<evidence type="ECO:0000256" key="5">
    <source>
        <dbReference type="ARBA" id="ARBA00023284"/>
    </source>
</evidence>
<evidence type="ECO:0000256" key="3">
    <source>
        <dbReference type="ARBA" id="ARBA00022982"/>
    </source>
</evidence>
<feature type="domain" description="Thioredoxin" evidence="10">
    <location>
        <begin position="1"/>
        <end position="109"/>
    </location>
</feature>
<feature type="disulfide bond" description="Redox-active" evidence="9">
    <location>
        <begin position="33"/>
        <end position="36"/>
    </location>
</feature>
<feature type="site" description="Contributes to redox potential value" evidence="8">
    <location>
        <position position="34"/>
    </location>
</feature>
<organism evidence="11 12">
    <name type="scientific">Leptospirillum ferriphilum YSK</name>
    <dbReference type="NCBI Taxonomy" id="1441628"/>
    <lineage>
        <taxon>Bacteria</taxon>
        <taxon>Pseudomonadati</taxon>
        <taxon>Nitrospirota</taxon>
        <taxon>Nitrospiria</taxon>
        <taxon>Nitrospirales</taxon>
        <taxon>Nitrospiraceae</taxon>
        <taxon>Leptospirillum</taxon>
    </lineage>
</organism>
<dbReference type="GO" id="GO:0015035">
    <property type="term" value="F:protein-disulfide reductase activity"/>
    <property type="evidence" value="ECO:0007669"/>
    <property type="project" value="UniProtKB-UniRule"/>
</dbReference>
<dbReference type="HOGENOM" id="CLU_090389_10_1_0"/>
<evidence type="ECO:0000256" key="7">
    <source>
        <dbReference type="PIRNR" id="PIRNR000077"/>
    </source>
</evidence>
<dbReference type="PRINTS" id="PR00421">
    <property type="entry name" value="THIOREDOXIN"/>
</dbReference>
<dbReference type="CDD" id="cd02947">
    <property type="entry name" value="TRX_family"/>
    <property type="match status" value="1"/>
</dbReference>
<dbReference type="FunFam" id="3.40.30.10:FF:000001">
    <property type="entry name" value="Thioredoxin"/>
    <property type="match status" value="1"/>
</dbReference>
<dbReference type="PANTHER" id="PTHR45663:SF11">
    <property type="entry name" value="GEO12009P1"/>
    <property type="match status" value="1"/>
</dbReference>
<evidence type="ECO:0000256" key="9">
    <source>
        <dbReference type="PIRSR" id="PIRSR000077-4"/>
    </source>
</evidence>
<evidence type="ECO:0000256" key="1">
    <source>
        <dbReference type="ARBA" id="ARBA00008987"/>
    </source>
</evidence>
<dbReference type="InterPro" id="IPR036249">
    <property type="entry name" value="Thioredoxin-like_sf"/>
</dbReference>
<keyword evidence="3" id="KW-0249">Electron transport</keyword>
<dbReference type="KEGG" id="lfp:Y981_05085"/>
<comment type="similarity">
    <text evidence="1 7">Belongs to the thioredoxin family.</text>
</comment>
<feature type="site" description="Deprotonates C-terminal active site Cys" evidence="8">
    <location>
        <position position="27"/>
    </location>
</feature>
<dbReference type="InterPro" id="IPR013766">
    <property type="entry name" value="Thioredoxin_domain"/>
</dbReference>
<dbReference type="Proteomes" id="UP000027059">
    <property type="component" value="Chromosome"/>
</dbReference>
<dbReference type="PANTHER" id="PTHR45663">
    <property type="entry name" value="GEO12009P1"/>
    <property type="match status" value="1"/>
</dbReference>
<dbReference type="AlphaFoldDB" id="A0A059XYK4"/>
<feature type="active site" description="Nucleophile" evidence="8">
    <location>
        <position position="33"/>
    </location>
</feature>
<proteinExistence type="inferred from homology"/>
<reference evidence="11 12" key="2">
    <citation type="journal article" date="2015" name="Biomed. Res. Int.">
        <title>Effects of Arsenite Resistance on the Growth and Functional Gene Expression of Leptospirillum ferriphilum and Acidithiobacillus thiooxidans in Pure Culture and Coculture.</title>
        <authorList>
            <person name="Jiang H."/>
            <person name="Liang Y."/>
            <person name="Yin H."/>
            <person name="Xiao Y."/>
            <person name="Guo X."/>
            <person name="Xu Y."/>
            <person name="Hu Q."/>
            <person name="Liu H."/>
            <person name="Liu X."/>
        </authorList>
    </citation>
    <scope>NUCLEOTIDE SEQUENCE [LARGE SCALE GENOMIC DNA]</scope>
    <source>
        <strain evidence="11 12">YSK</strain>
    </source>
</reference>
<evidence type="ECO:0000259" key="10">
    <source>
        <dbReference type="PROSITE" id="PS51352"/>
    </source>
</evidence>
<feature type="site" description="Contributes to redox potential value" evidence="8">
    <location>
        <position position="35"/>
    </location>
</feature>
<keyword evidence="2" id="KW-0813">Transport</keyword>
<name>A0A059XYK4_9BACT</name>
<dbReference type="GO" id="GO:0045454">
    <property type="term" value="P:cell redox homeostasis"/>
    <property type="evidence" value="ECO:0007669"/>
    <property type="project" value="TreeGrafter"/>
</dbReference>
<dbReference type="PIRSF" id="PIRSF000077">
    <property type="entry name" value="Thioredoxin"/>
    <property type="match status" value="1"/>
</dbReference>
<dbReference type="NCBIfam" id="TIGR01068">
    <property type="entry name" value="thioredoxin"/>
    <property type="match status" value="1"/>
</dbReference>
<dbReference type="Pfam" id="PF00085">
    <property type="entry name" value="Thioredoxin"/>
    <property type="match status" value="1"/>
</dbReference>
<dbReference type="EMBL" id="CP007243">
    <property type="protein sequence ID" value="AIA30371.1"/>
    <property type="molecule type" value="Genomic_DNA"/>
</dbReference>
<evidence type="ECO:0000256" key="2">
    <source>
        <dbReference type="ARBA" id="ARBA00022448"/>
    </source>
</evidence>